<gene>
    <name evidence="3" type="ORF">SAMN05443429_1079</name>
</gene>
<evidence type="ECO:0000313" key="3">
    <source>
        <dbReference type="EMBL" id="SHI96929.1"/>
    </source>
</evidence>
<sequence length="480" mass="51865">MIIRNYFKLAFGLVVGAVVLNSCVQDDDWDTPPVNCNNKFAAPTKTMAEVAAMAPSSGAYTFDAKDGDIIIDGYVVSSDEFGNFYKTISFQDRPENPSVGLQIEVDRASNYADLPVGSHIRLKLNGLKIAKDRGVIKIGSEDPTYTIGRIPSSLAGRYFSGVCGGNGLEVATIKPLELPSLKAAMSDKYLNMLVSVPDVQFADSVIKPVVQTFAQVNADGSRQDTDRKIEDKAGGNTVIRTSGYASFAARTLPTGSGVATFVVSKYNKNYQMIVRNENDLAFTGERFSGSTTPAPNPTPSPTDSAPPKGSANVTYPSVINETFEGFSPINLEVFTNYINDAVVGNRYWQLKSYNKNQYIQMSANAGTGNYHTYFVVPVNFTPGKKLSFNVNVGYYKGDGLKVYYSTDYKPMGDMTQAKLTDITSSFTLPKAPATGYGTLGSAGSYTTPASLSGNGFIIFKYEGNGSGVTTTYQIDDIKYE</sequence>
<dbReference type="Gene3D" id="2.60.120.200">
    <property type="match status" value="1"/>
</dbReference>
<dbReference type="RefSeq" id="WP_073179880.1">
    <property type="nucleotide sequence ID" value="NZ_FQYI01000007.1"/>
</dbReference>
<accession>A0A1M6FH17</accession>
<dbReference type="STRING" id="1118202.SAMN05443429_1079"/>
<protein>
    <recommendedName>
        <fullName evidence="2">DUF5689 domain-containing protein</fullName>
    </recommendedName>
</protein>
<dbReference type="InterPro" id="IPR043744">
    <property type="entry name" value="DUF5689"/>
</dbReference>
<dbReference type="EMBL" id="FQYI01000007">
    <property type="protein sequence ID" value="SHI96929.1"/>
    <property type="molecule type" value="Genomic_DNA"/>
</dbReference>
<dbReference type="NCBIfam" id="NF038128">
    <property type="entry name" value="choice_anch_J"/>
    <property type="match status" value="1"/>
</dbReference>
<reference evidence="3 4" key="1">
    <citation type="submission" date="2016-11" db="EMBL/GenBank/DDBJ databases">
        <authorList>
            <person name="Jaros S."/>
            <person name="Januszkiewicz K."/>
            <person name="Wedrychowicz H."/>
        </authorList>
    </citation>
    <scope>NUCLEOTIDE SEQUENCE [LARGE SCALE GENOMIC DNA]</scope>
    <source>
        <strain evidence="3 4">DSM 25479</strain>
    </source>
</reference>
<dbReference type="AlphaFoldDB" id="A0A1M6FH17"/>
<evidence type="ECO:0000313" key="4">
    <source>
        <dbReference type="Proteomes" id="UP000184335"/>
    </source>
</evidence>
<feature type="domain" description="DUF5689" evidence="2">
    <location>
        <begin position="43"/>
        <end position="279"/>
    </location>
</feature>
<evidence type="ECO:0000259" key="2">
    <source>
        <dbReference type="Pfam" id="PF18942"/>
    </source>
</evidence>
<dbReference type="OrthoDB" id="1492759at2"/>
<proteinExistence type="predicted"/>
<evidence type="ECO:0000256" key="1">
    <source>
        <dbReference type="SAM" id="MobiDB-lite"/>
    </source>
</evidence>
<dbReference type="Proteomes" id="UP000184335">
    <property type="component" value="Unassembled WGS sequence"/>
</dbReference>
<name>A0A1M6FH17_9FLAO</name>
<organism evidence="3 4">
    <name type="scientific">Cruoricaptor ignavus</name>
    <dbReference type="NCBI Taxonomy" id="1118202"/>
    <lineage>
        <taxon>Bacteria</taxon>
        <taxon>Pseudomonadati</taxon>
        <taxon>Bacteroidota</taxon>
        <taxon>Flavobacteriia</taxon>
        <taxon>Flavobacteriales</taxon>
        <taxon>Weeksellaceae</taxon>
        <taxon>Cruoricaptor</taxon>
    </lineage>
</organism>
<dbReference type="Pfam" id="PF18942">
    <property type="entry name" value="DUF5689"/>
    <property type="match status" value="1"/>
</dbReference>
<keyword evidence="4" id="KW-1185">Reference proteome</keyword>
<feature type="region of interest" description="Disordered" evidence="1">
    <location>
        <begin position="284"/>
        <end position="313"/>
    </location>
</feature>